<feature type="region of interest" description="Disordered" evidence="1">
    <location>
        <begin position="18"/>
        <end position="43"/>
    </location>
</feature>
<dbReference type="OrthoDB" id="7867825at2"/>
<evidence type="ECO:0000256" key="1">
    <source>
        <dbReference type="SAM" id="MobiDB-lite"/>
    </source>
</evidence>
<dbReference type="RefSeq" id="WP_132598973.1">
    <property type="nucleotide sequence ID" value="NZ_NRRP01000021.1"/>
</dbReference>
<dbReference type="EMBL" id="SLXL01000001">
    <property type="protein sequence ID" value="TCP27528.1"/>
    <property type="molecule type" value="Genomic_DNA"/>
</dbReference>
<evidence type="ECO:0000313" key="2">
    <source>
        <dbReference type="EMBL" id="TCP27528.1"/>
    </source>
</evidence>
<evidence type="ECO:0000313" key="3">
    <source>
        <dbReference type="Proteomes" id="UP000295733"/>
    </source>
</evidence>
<protein>
    <submittedName>
        <fullName evidence="2">Uncharacterized protein</fullName>
    </submittedName>
</protein>
<dbReference type="PROSITE" id="PS51257">
    <property type="entry name" value="PROKAR_LIPOPROTEIN"/>
    <property type="match status" value="1"/>
</dbReference>
<dbReference type="Proteomes" id="UP000295733">
    <property type="component" value="Unassembled WGS sequence"/>
</dbReference>
<sequence length="109" mass="11082">MRRGAAALALAGLAACAPAPPDKGGVSFRPDAGGLSVPETGQRVDFGRAPAGVIAPLAREMGPPDGLPLANCPEGIAQRLRWGGLELTFTDVQFVGWRQDGASAGQVCT</sequence>
<name>A0A4R2P0E2_RHOAD</name>
<comment type="caution">
    <text evidence="2">The sequence shown here is derived from an EMBL/GenBank/DDBJ whole genome shotgun (WGS) entry which is preliminary data.</text>
</comment>
<gene>
    <name evidence="2" type="ORF">EV656_101436</name>
</gene>
<dbReference type="AlphaFoldDB" id="A0A4R2P0E2"/>
<accession>A0A4R2P0E2</accession>
<organism evidence="2 3">
    <name type="scientific">Rhodovulum adriaticum</name>
    <name type="common">Rhodopseudomonas adriatica</name>
    <dbReference type="NCBI Taxonomy" id="35804"/>
    <lineage>
        <taxon>Bacteria</taxon>
        <taxon>Pseudomonadati</taxon>
        <taxon>Pseudomonadota</taxon>
        <taxon>Alphaproteobacteria</taxon>
        <taxon>Rhodobacterales</taxon>
        <taxon>Paracoccaceae</taxon>
        <taxon>Rhodovulum</taxon>
    </lineage>
</organism>
<keyword evidence="3" id="KW-1185">Reference proteome</keyword>
<proteinExistence type="predicted"/>
<reference evidence="2 3" key="1">
    <citation type="submission" date="2019-03" db="EMBL/GenBank/DDBJ databases">
        <title>Genomic Encyclopedia of Type Strains, Phase IV (KMG-IV): sequencing the most valuable type-strain genomes for metagenomic binning, comparative biology and taxonomic classification.</title>
        <authorList>
            <person name="Goeker M."/>
        </authorList>
    </citation>
    <scope>NUCLEOTIDE SEQUENCE [LARGE SCALE GENOMIC DNA]</scope>
    <source>
        <strain evidence="2 3">DSM 2781</strain>
    </source>
</reference>